<dbReference type="GO" id="GO:0016787">
    <property type="term" value="F:hydrolase activity"/>
    <property type="evidence" value="ECO:0007669"/>
    <property type="project" value="UniProtKB-KW"/>
</dbReference>
<dbReference type="InterPro" id="IPR041373">
    <property type="entry name" value="RT_RNaseH"/>
</dbReference>
<gene>
    <name evidence="10" type="primary">Aste57867_23616</name>
    <name evidence="9" type="ORF">As57867_023544</name>
    <name evidence="10" type="ORF">ASTE57867_23616</name>
</gene>
<dbReference type="SUPFAM" id="SSF56672">
    <property type="entry name" value="DNA/RNA polymerases"/>
    <property type="match status" value="1"/>
</dbReference>
<dbReference type="GO" id="GO:0015074">
    <property type="term" value="P:DNA integration"/>
    <property type="evidence" value="ECO:0007669"/>
    <property type="project" value="InterPro"/>
</dbReference>
<dbReference type="PROSITE" id="PS50994">
    <property type="entry name" value="INTEGRASE"/>
    <property type="match status" value="1"/>
</dbReference>
<dbReference type="InterPro" id="IPR036397">
    <property type="entry name" value="RNaseH_sf"/>
</dbReference>
<keyword evidence="6" id="KW-0695">RNA-directed DNA polymerase</keyword>
<dbReference type="Gene3D" id="3.10.10.10">
    <property type="entry name" value="HIV Type 1 Reverse Transcriptase, subunit A, domain 1"/>
    <property type="match status" value="1"/>
</dbReference>
<dbReference type="InterPro" id="IPR041588">
    <property type="entry name" value="Integrase_H2C2"/>
</dbReference>
<dbReference type="SUPFAM" id="SSF53098">
    <property type="entry name" value="Ribonuclease H-like"/>
    <property type="match status" value="1"/>
</dbReference>
<keyword evidence="5" id="KW-0378">Hydrolase</keyword>
<evidence type="ECO:0000256" key="6">
    <source>
        <dbReference type="ARBA" id="ARBA00022918"/>
    </source>
</evidence>
<accession>A0A485LNJ2</accession>
<dbReference type="GO" id="GO:0003964">
    <property type="term" value="F:RNA-directed DNA polymerase activity"/>
    <property type="evidence" value="ECO:0007669"/>
    <property type="project" value="UniProtKB-KW"/>
</dbReference>
<keyword evidence="1" id="KW-0808">Transferase</keyword>
<evidence type="ECO:0000313" key="9">
    <source>
        <dbReference type="EMBL" id="KAF0684381.1"/>
    </source>
</evidence>
<dbReference type="InterPro" id="IPR012337">
    <property type="entry name" value="RNaseH-like_sf"/>
</dbReference>
<evidence type="ECO:0000256" key="2">
    <source>
        <dbReference type="ARBA" id="ARBA00022695"/>
    </source>
</evidence>
<dbReference type="CDD" id="cd09274">
    <property type="entry name" value="RNase_HI_RT_Ty3"/>
    <property type="match status" value="1"/>
</dbReference>
<protein>
    <submittedName>
        <fullName evidence="10">Aste57867_23616 protein</fullName>
    </submittedName>
</protein>
<name>A0A485LNJ2_9STRA</name>
<dbReference type="InterPro" id="IPR043128">
    <property type="entry name" value="Rev_trsase/Diguanyl_cyclase"/>
</dbReference>
<dbReference type="InterPro" id="IPR043502">
    <property type="entry name" value="DNA/RNA_pol_sf"/>
</dbReference>
<dbReference type="GO" id="GO:0003676">
    <property type="term" value="F:nucleic acid binding"/>
    <property type="evidence" value="ECO:0007669"/>
    <property type="project" value="InterPro"/>
</dbReference>
<dbReference type="Gene3D" id="3.30.420.10">
    <property type="entry name" value="Ribonuclease H-like superfamily/Ribonuclease H"/>
    <property type="match status" value="1"/>
</dbReference>
<evidence type="ECO:0000256" key="3">
    <source>
        <dbReference type="ARBA" id="ARBA00022722"/>
    </source>
</evidence>
<evidence type="ECO:0000256" key="4">
    <source>
        <dbReference type="ARBA" id="ARBA00022759"/>
    </source>
</evidence>
<dbReference type="Gene3D" id="3.30.70.270">
    <property type="match status" value="2"/>
</dbReference>
<feature type="compositionally biased region" description="Acidic residues" evidence="7">
    <location>
        <begin position="26"/>
        <end position="43"/>
    </location>
</feature>
<keyword evidence="11" id="KW-1185">Reference proteome</keyword>
<evidence type="ECO:0000313" key="10">
    <source>
        <dbReference type="EMBL" id="VFU00261.1"/>
    </source>
</evidence>
<reference evidence="10 11" key="1">
    <citation type="submission" date="2019-03" db="EMBL/GenBank/DDBJ databases">
        <authorList>
            <person name="Gaulin E."/>
            <person name="Dumas B."/>
        </authorList>
    </citation>
    <scope>NUCLEOTIDE SEQUENCE [LARGE SCALE GENOMIC DNA]</scope>
    <source>
        <strain evidence="10">CBS 568.67</strain>
    </source>
</reference>
<dbReference type="InterPro" id="IPR001584">
    <property type="entry name" value="Integrase_cat-core"/>
</dbReference>
<feature type="region of interest" description="Disordered" evidence="7">
    <location>
        <begin position="1"/>
        <end position="63"/>
    </location>
</feature>
<reference evidence="9" key="2">
    <citation type="submission" date="2019-06" db="EMBL/GenBank/DDBJ databases">
        <title>Genomics analysis of Aphanomyces spp. identifies a new class of oomycete effector associated with host adaptation.</title>
        <authorList>
            <person name="Gaulin E."/>
        </authorList>
    </citation>
    <scope>NUCLEOTIDE SEQUENCE</scope>
    <source>
        <strain evidence="9">CBS 578.67</strain>
    </source>
</reference>
<dbReference type="CDD" id="cd01647">
    <property type="entry name" value="RT_LTR"/>
    <property type="match status" value="1"/>
</dbReference>
<dbReference type="PANTHER" id="PTHR37984">
    <property type="entry name" value="PROTEIN CBG26694"/>
    <property type="match status" value="1"/>
</dbReference>
<evidence type="ECO:0000256" key="5">
    <source>
        <dbReference type="ARBA" id="ARBA00022801"/>
    </source>
</evidence>
<proteinExistence type="predicted"/>
<keyword evidence="2" id="KW-0548">Nucleotidyltransferase</keyword>
<organism evidence="10 11">
    <name type="scientific">Aphanomyces stellatus</name>
    <dbReference type="NCBI Taxonomy" id="120398"/>
    <lineage>
        <taxon>Eukaryota</taxon>
        <taxon>Sar</taxon>
        <taxon>Stramenopiles</taxon>
        <taxon>Oomycota</taxon>
        <taxon>Saprolegniomycetes</taxon>
        <taxon>Saprolegniales</taxon>
        <taxon>Verrucalvaceae</taxon>
        <taxon>Aphanomyces</taxon>
    </lineage>
</organism>
<dbReference type="EMBL" id="CAADRA010007316">
    <property type="protein sequence ID" value="VFU00261.1"/>
    <property type="molecule type" value="Genomic_DNA"/>
</dbReference>
<dbReference type="PANTHER" id="PTHR37984:SF5">
    <property type="entry name" value="PROTEIN NYNRIN-LIKE"/>
    <property type="match status" value="1"/>
</dbReference>
<dbReference type="InterPro" id="IPR000477">
    <property type="entry name" value="RT_dom"/>
</dbReference>
<feature type="region of interest" description="Disordered" evidence="7">
    <location>
        <begin position="102"/>
        <end position="185"/>
    </location>
</feature>
<dbReference type="InterPro" id="IPR050951">
    <property type="entry name" value="Retrovirus_Pol_polyprotein"/>
</dbReference>
<keyword evidence="3" id="KW-0540">Nuclease</keyword>
<feature type="domain" description="Integrase catalytic" evidence="8">
    <location>
        <begin position="1028"/>
        <end position="1199"/>
    </location>
</feature>
<evidence type="ECO:0000256" key="1">
    <source>
        <dbReference type="ARBA" id="ARBA00022679"/>
    </source>
</evidence>
<dbReference type="Pfam" id="PF17921">
    <property type="entry name" value="Integrase_H2C2"/>
    <property type="match status" value="1"/>
</dbReference>
<evidence type="ECO:0000259" key="8">
    <source>
        <dbReference type="PROSITE" id="PS50994"/>
    </source>
</evidence>
<keyword evidence="4" id="KW-0255">Endonuclease</keyword>
<dbReference type="EMBL" id="VJMH01007290">
    <property type="protein sequence ID" value="KAF0684381.1"/>
    <property type="molecule type" value="Genomic_DNA"/>
</dbReference>
<dbReference type="Pfam" id="PF00665">
    <property type="entry name" value="rve"/>
    <property type="match status" value="1"/>
</dbReference>
<dbReference type="GO" id="GO:0004519">
    <property type="term" value="F:endonuclease activity"/>
    <property type="evidence" value="ECO:0007669"/>
    <property type="project" value="UniProtKB-KW"/>
</dbReference>
<sequence>MEVPHEENPAEPQVEAKVNRSPYAYPDEDAVDYGEDPPEEETKDDTSVPPAIRRSPGLEVEKDTQHACEFCSGFDHVWKKCPSMPARKRRARAHHMGLTVPPEGVALTAPTGEKKKGRKRQAKAVASVEKSAVRPPSSPPRMRAVESKHVVVPPHPCTPSPARNRKPSPVRRGEVVTPPTTPEKEAERYHVERLAKDKIRKLCHRRDGKTLLQLEGVLEVPIVRIRAPPSTSFPNLCRHKNKAIGPDGQEIMLLAGPVKVPGAVECHVTQDGDEFLVSDGTLKQIGIDISRLLEQVAEKQRLDEGDDIIPRSAMEVGFDMLEEWEEEPLTSNMSDVHRLRRVGEDPDRVRDAMTADDTKGVELMMKQTVENGFPQDRVADLQRIVTSVDVWRTKFRADDPPAKVEPMEIELKPDARIYRCAARKLNPYEKRFLDAFAAILLEAGVIWKNDRRKYCSPVNPVLKPGGIHKRDLKSKEWSDEELLQHYRLTIDYRVMNSITVPSAGAMPFQVEILEHVQGAVVLAVFDLIKGFWQMPLAEASRQGHVDSALYFQKTLENVCGSLLYHNLLAWIDDVLLYAKSIDGYLEKLETFLGLMQTQGLKLNPLKCRLFNTSVKWCGRVISGQGVKHDPARVEALQAIPYPTNAGQLQEFLCSVNWMRKHIPGYATRVALLTKRLDESLKGKGRKKRVAAGVLVDLSPDERECWDAIKCDLSTMVEVAYPHEDATMCLLTDASDEGWSIIVTQVHDFNETIPIDEQEHEMLTCQSGLFTGAQLRWSVIEKEAYPIARACSKLNYLLMRPKGFRMYCDHKNLIHVFAPDVEWKAHTRGKLSRWADIISEYRYVIEHIEGERNVWADMMSRWGGILPPPVIRRVAEVEDESIHLPEASPWTTDEPARAHLLRANRHRQPQKSVIPREVLRPVDADDFIWPSMAEILAAQAMTAEKPPGKAKHNPNNEIWVGARLWIPRDATCLIQRMLVIAHCGSMGHRGEDVMYSHLRRQFWIDNLKQLVQHFVRECPMCPLVKGERVIQRPHSELWHAERANEGLHFDFLFMGDSFGPMKYILVLKDDLTHFCELIACEAPTADVVVTALLDWHKRFGIPETWISDQGSHFKNHVMKTVAAKLKVDHKFTITYSPWRNGTIERLNRDILQVMRVLLKEYHLDEREWEYLLPVVQANLNQTPTASLRGKCPMEAFCLKPPKTPLDLCIKRLEEHTNHPKVDLTKSAFVDALEGAKRHLESLHKEIRDARQKKTWRDIAKRNNRGVDFEVQEGDYVLWSRVDERKYPKLAVTWLGPYRVTEVLDCSCMIEHLLSHEVREAHNSRLKLYAESSYMVSEEIHELISEQGMMVRIREIAEINFCQPLDVGVMGPLKSKLRAEWLHKKPVVTAAEKRLAMILRTIKEYPLVQSIGDKQAHTWVFVEHTNTETSAQLPHDMSFAVGSEITRPHAPQTRQEQFRRCVVAFVVLQVIWVLVIPIKDITIIPFPSYRNDDLSTLLELYVGYNVTVNATFTGPQVFKFLRDVLAISLDNPKFAGSLRKQQPLRSTNFAKLCPLKTMRCLPKIIALDEGCLN</sequence>
<dbReference type="OrthoDB" id="121795at2759"/>
<evidence type="ECO:0000313" key="11">
    <source>
        <dbReference type="Proteomes" id="UP000332933"/>
    </source>
</evidence>
<dbReference type="Pfam" id="PF00078">
    <property type="entry name" value="RVT_1"/>
    <property type="match status" value="1"/>
</dbReference>
<dbReference type="Proteomes" id="UP000332933">
    <property type="component" value="Unassembled WGS sequence"/>
</dbReference>
<evidence type="ECO:0000256" key="7">
    <source>
        <dbReference type="SAM" id="MobiDB-lite"/>
    </source>
</evidence>
<dbReference type="Gene3D" id="1.10.340.70">
    <property type="match status" value="1"/>
</dbReference>
<dbReference type="Pfam" id="PF17917">
    <property type="entry name" value="RT_RNaseH"/>
    <property type="match status" value="1"/>
</dbReference>